<dbReference type="InterPro" id="IPR027417">
    <property type="entry name" value="P-loop_NTPase"/>
</dbReference>
<evidence type="ECO:0000313" key="8">
    <source>
        <dbReference type="Proteomes" id="UP000243525"/>
    </source>
</evidence>
<sequence length="278" mass="30183">MNKQTAIEKIKLPGVKNIIVVASGKGGVGKSTVAANLAVALASEGYKTALFDADLYGPSSPILFDVQDEKPQVFKYPEGEKYFPVEKYGVKLMSVGFFVAKKKSLIWRGPAASGVLTQLLSSTEWGETDYLIIDFPPGTGDIQLTTIQKLALTGALIVTTPQQLALADAEKAADMFENEHLHVPLLGVVENMAYFTPAQHPDERYFVFGSGGGQQLANQLNVPLLAQLPLICENDVSSPETFKISTNPILAEKFRGLADSIQKSVSDKAWGFRYVKQN</sequence>
<comment type="similarity">
    <text evidence="6">Belongs to the Mrp/NBP35 ATP-binding proteins family.</text>
</comment>
<comment type="subunit">
    <text evidence="6">Homodimer.</text>
</comment>
<keyword evidence="4 6" id="KW-0408">Iron</keyword>
<dbReference type="FunFam" id="3.40.50.300:FF:001119">
    <property type="entry name" value="Iron-sulfur cluster carrier protein"/>
    <property type="match status" value="1"/>
</dbReference>
<keyword evidence="6" id="KW-0378">Hydrolase</keyword>
<evidence type="ECO:0000256" key="2">
    <source>
        <dbReference type="ARBA" id="ARBA00022741"/>
    </source>
</evidence>
<dbReference type="PANTHER" id="PTHR42961:SF2">
    <property type="entry name" value="IRON-SULFUR PROTEIN NUBPL"/>
    <property type="match status" value="1"/>
</dbReference>
<dbReference type="RefSeq" id="WP_107821620.1">
    <property type="nucleotide sequence ID" value="NZ_OY782574.1"/>
</dbReference>
<gene>
    <name evidence="7" type="ORF">C8N47_10551</name>
</gene>
<dbReference type="SUPFAM" id="SSF52540">
    <property type="entry name" value="P-loop containing nucleoside triphosphate hydrolases"/>
    <property type="match status" value="1"/>
</dbReference>
<feature type="binding site" evidence="6">
    <location>
        <begin position="24"/>
        <end position="31"/>
    </location>
    <ligand>
        <name>ATP</name>
        <dbReference type="ChEBI" id="CHEBI:30616"/>
    </ligand>
</feature>
<evidence type="ECO:0000256" key="1">
    <source>
        <dbReference type="ARBA" id="ARBA00022723"/>
    </source>
</evidence>
<dbReference type="GO" id="GO:0016887">
    <property type="term" value="F:ATP hydrolysis activity"/>
    <property type="evidence" value="ECO:0007669"/>
    <property type="project" value="UniProtKB-UniRule"/>
</dbReference>
<comment type="function">
    <text evidence="6">Binds and transfers iron-sulfur (Fe-S) clusters to target apoproteins. Can hydrolyze ATP.</text>
</comment>
<organism evidence="7 8">
    <name type="scientific">Mangrovibacterium marinum</name>
    <dbReference type="NCBI Taxonomy" id="1639118"/>
    <lineage>
        <taxon>Bacteria</taxon>
        <taxon>Pseudomonadati</taxon>
        <taxon>Bacteroidota</taxon>
        <taxon>Bacteroidia</taxon>
        <taxon>Marinilabiliales</taxon>
        <taxon>Prolixibacteraceae</taxon>
        <taxon>Mangrovibacterium</taxon>
    </lineage>
</organism>
<dbReference type="HAMAP" id="MF_02040">
    <property type="entry name" value="Mrp_NBP35"/>
    <property type="match status" value="1"/>
</dbReference>
<accession>A0A2T5C366</accession>
<dbReference type="PANTHER" id="PTHR42961">
    <property type="entry name" value="IRON-SULFUR PROTEIN NUBPL"/>
    <property type="match status" value="1"/>
</dbReference>
<name>A0A2T5C366_9BACT</name>
<dbReference type="InterPro" id="IPR019591">
    <property type="entry name" value="Mrp/NBP35_ATP-bd"/>
</dbReference>
<keyword evidence="8" id="KW-1185">Reference proteome</keyword>
<dbReference type="Gene3D" id="3.40.50.300">
    <property type="entry name" value="P-loop containing nucleotide triphosphate hydrolases"/>
    <property type="match status" value="1"/>
</dbReference>
<reference evidence="7 8" key="1">
    <citation type="submission" date="2018-04" db="EMBL/GenBank/DDBJ databases">
        <title>Genomic Encyclopedia of Archaeal and Bacterial Type Strains, Phase II (KMG-II): from individual species to whole genera.</title>
        <authorList>
            <person name="Goeker M."/>
        </authorList>
    </citation>
    <scope>NUCLEOTIDE SEQUENCE [LARGE SCALE GENOMIC DNA]</scope>
    <source>
        <strain evidence="7 8">DSM 28823</strain>
    </source>
</reference>
<dbReference type="InterPro" id="IPR044304">
    <property type="entry name" value="NUBPL-like"/>
</dbReference>
<dbReference type="GO" id="GO:0016226">
    <property type="term" value="P:iron-sulfur cluster assembly"/>
    <property type="evidence" value="ECO:0007669"/>
    <property type="project" value="InterPro"/>
</dbReference>
<dbReference type="AlphaFoldDB" id="A0A2T5C366"/>
<evidence type="ECO:0000256" key="6">
    <source>
        <dbReference type="HAMAP-Rule" id="MF_02040"/>
    </source>
</evidence>
<keyword evidence="3 6" id="KW-0067">ATP-binding</keyword>
<dbReference type="GO" id="GO:0051539">
    <property type="term" value="F:4 iron, 4 sulfur cluster binding"/>
    <property type="evidence" value="ECO:0007669"/>
    <property type="project" value="TreeGrafter"/>
</dbReference>
<keyword evidence="1 6" id="KW-0479">Metal-binding</keyword>
<keyword evidence="5 6" id="KW-0411">Iron-sulfur</keyword>
<dbReference type="EMBL" id="QAAD01000005">
    <property type="protein sequence ID" value="PTN09211.1"/>
    <property type="molecule type" value="Genomic_DNA"/>
</dbReference>
<comment type="caution">
    <text evidence="7">The sequence shown here is derived from an EMBL/GenBank/DDBJ whole genome shotgun (WGS) entry which is preliminary data.</text>
</comment>
<evidence type="ECO:0000256" key="3">
    <source>
        <dbReference type="ARBA" id="ARBA00022840"/>
    </source>
</evidence>
<dbReference type="GO" id="GO:0140663">
    <property type="term" value="F:ATP-dependent FeS chaperone activity"/>
    <property type="evidence" value="ECO:0007669"/>
    <property type="project" value="InterPro"/>
</dbReference>
<evidence type="ECO:0000256" key="4">
    <source>
        <dbReference type="ARBA" id="ARBA00023004"/>
    </source>
</evidence>
<dbReference type="Pfam" id="PF10609">
    <property type="entry name" value="ParA"/>
    <property type="match status" value="1"/>
</dbReference>
<dbReference type="OrthoDB" id="9809679at2"/>
<protein>
    <recommendedName>
        <fullName evidence="6">Iron-sulfur cluster carrier protein</fullName>
    </recommendedName>
</protein>
<dbReference type="Proteomes" id="UP000243525">
    <property type="component" value="Unassembled WGS sequence"/>
</dbReference>
<proteinExistence type="inferred from homology"/>
<evidence type="ECO:0000256" key="5">
    <source>
        <dbReference type="ARBA" id="ARBA00023014"/>
    </source>
</evidence>
<dbReference type="InterPro" id="IPR033756">
    <property type="entry name" value="YlxH/NBP35"/>
</dbReference>
<dbReference type="CDD" id="cd02037">
    <property type="entry name" value="Mrp_NBP35"/>
    <property type="match status" value="1"/>
</dbReference>
<dbReference type="GO" id="GO:0005524">
    <property type="term" value="F:ATP binding"/>
    <property type="evidence" value="ECO:0007669"/>
    <property type="project" value="UniProtKB-UniRule"/>
</dbReference>
<evidence type="ECO:0000313" key="7">
    <source>
        <dbReference type="EMBL" id="PTN09211.1"/>
    </source>
</evidence>
<dbReference type="GO" id="GO:0046872">
    <property type="term" value="F:metal ion binding"/>
    <property type="evidence" value="ECO:0007669"/>
    <property type="project" value="UniProtKB-KW"/>
</dbReference>
<keyword evidence="2 6" id="KW-0547">Nucleotide-binding</keyword>